<keyword evidence="3" id="KW-1185">Reference proteome</keyword>
<organism evidence="2 3">
    <name type="scientific">Virgibacillus litoralis</name>
    <dbReference type="NCBI Taxonomy" id="578221"/>
    <lineage>
        <taxon>Bacteria</taxon>
        <taxon>Bacillati</taxon>
        <taxon>Bacillota</taxon>
        <taxon>Bacilli</taxon>
        <taxon>Bacillales</taxon>
        <taxon>Bacillaceae</taxon>
        <taxon>Virgibacillus</taxon>
    </lineage>
</organism>
<feature type="region of interest" description="Disordered" evidence="1">
    <location>
        <begin position="96"/>
        <end position="144"/>
    </location>
</feature>
<proteinExistence type="predicted"/>
<name>A0ABS4HIK2_9BACI</name>
<reference evidence="2 3" key="1">
    <citation type="submission" date="2021-03" db="EMBL/GenBank/DDBJ databases">
        <title>Genomic Encyclopedia of Type Strains, Phase IV (KMG-IV): sequencing the most valuable type-strain genomes for metagenomic binning, comparative biology and taxonomic classification.</title>
        <authorList>
            <person name="Goeker M."/>
        </authorList>
    </citation>
    <scope>NUCLEOTIDE SEQUENCE [LARGE SCALE GENOMIC DNA]</scope>
    <source>
        <strain evidence="2 3">DSM 21085</strain>
    </source>
</reference>
<evidence type="ECO:0000313" key="2">
    <source>
        <dbReference type="EMBL" id="MBP1950756.1"/>
    </source>
</evidence>
<evidence type="ECO:0000256" key="1">
    <source>
        <dbReference type="SAM" id="MobiDB-lite"/>
    </source>
</evidence>
<protein>
    <recommendedName>
        <fullName evidence="4">YqfQ-like protein</fullName>
    </recommendedName>
</protein>
<feature type="compositionally biased region" description="Polar residues" evidence="1">
    <location>
        <begin position="125"/>
        <end position="144"/>
    </location>
</feature>
<comment type="caution">
    <text evidence="2">The sequence shown here is derived from an EMBL/GenBank/DDBJ whole genome shotgun (WGS) entry which is preliminary data.</text>
</comment>
<feature type="compositionally biased region" description="Acidic residues" evidence="1">
    <location>
        <begin position="98"/>
        <end position="109"/>
    </location>
</feature>
<accession>A0ABS4HIK2</accession>
<evidence type="ECO:0000313" key="3">
    <source>
        <dbReference type="Proteomes" id="UP001519328"/>
    </source>
</evidence>
<dbReference type="RefSeq" id="WP_209482214.1">
    <property type="nucleotide sequence ID" value="NZ_JAGGKK010000029.1"/>
</dbReference>
<sequence length="144" mass="16353">MVWPIQPQNPSNHILQNRGGFQGVPQEPHLQNLMHRFLPPQYAQNLLSPNRIGGLTQTLNNIQKVLKVVQSTAPIVQQYAPIAKNLPTMFKLMKALNEDDDTESQGESEEQTRRIESSNDHNRSKTNQNTSKRDVGQSTPKLYI</sequence>
<dbReference type="Proteomes" id="UP001519328">
    <property type="component" value="Unassembled WGS sequence"/>
</dbReference>
<dbReference type="Pfam" id="PF14181">
    <property type="entry name" value="YqfQ"/>
    <property type="match status" value="1"/>
</dbReference>
<gene>
    <name evidence="2" type="ORF">J2Z82_003728</name>
</gene>
<dbReference type="EMBL" id="JAGGKK010000029">
    <property type="protein sequence ID" value="MBP1950756.1"/>
    <property type="molecule type" value="Genomic_DNA"/>
</dbReference>
<dbReference type="InterPro" id="IPR025571">
    <property type="entry name" value="YqfQ"/>
</dbReference>
<evidence type="ECO:0008006" key="4">
    <source>
        <dbReference type="Google" id="ProtNLM"/>
    </source>
</evidence>
<feature type="compositionally biased region" description="Basic and acidic residues" evidence="1">
    <location>
        <begin position="110"/>
        <end position="123"/>
    </location>
</feature>